<sequence>WINDLGSNMTIAAGNAKGEFTGSYHMAVTATMNEIQVSPPQGSQHLTSQKSQPTFSFTVNWSFSVSSTTSVGQCFVDEDGKETLRTMWIMQDEGKWMMDERKVS</sequence>
<evidence type="ECO:0000313" key="5">
    <source>
        <dbReference type="Proteomes" id="UP000525205"/>
    </source>
</evidence>
<gene>
    <name evidence="4" type="primary">Avd_1</name>
    <name evidence="4" type="ORF">COCCOC_R04791</name>
</gene>
<evidence type="ECO:0000256" key="3">
    <source>
        <dbReference type="ARBA" id="ARBA00022729"/>
    </source>
</evidence>
<dbReference type="PANTHER" id="PTHR34399:SF3">
    <property type="entry name" value="AVID PROTEIN-RELATED"/>
    <property type="match status" value="1"/>
</dbReference>
<comment type="caution">
    <text evidence="4">The sequence shown here is derived from an EMBL/GenBank/DDBJ whole genome shotgun (WGS) entry which is preliminary data.</text>
</comment>
<reference evidence="4 5" key="1">
    <citation type="submission" date="2019-09" db="EMBL/GenBank/DDBJ databases">
        <title>Bird 10,000 Genomes (B10K) Project - Family phase.</title>
        <authorList>
            <person name="Zhang G."/>
        </authorList>
    </citation>
    <scope>NUCLEOTIDE SEQUENCE [LARGE SCALE GENOMIC DNA]</scope>
    <source>
        <strain evidence="4">B10K-CU-031-03</strain>
        <tissue evidence="4">Muscle</tissue>
    </source>
</reference>
<protein>
    <submittedName>
        <fullName evidence="4">AVID protein</fullName>
    </submittedName>
</protein>
<feature type="non-terminal residue" evidence="4">
    <location>
        <position position="1"/>
    </location>
</feature>
<evidence type="ECO:0000256" key="2">
    <source>
        <dbReference type="ARBA" id="ARBA00022525"/>
    </source>
</evidence>
<dbReference type="Pfam" id="PF01382">
    <property type="entry name" value="Avidin"/>
    <property type="match status" value="1"/>
</dbReference>
<dbReference type="GO" id="GO:0005576">
    <property type="term" value="C:extracellular region"/>
    <property type="evidence" value="ECO:0007669"/>
    <property type="project" value="UniProtKB-SubCell"/>
</dbReference>
<proteinExistence type="predicted"/>
<dbReference type="PROSITE" id="PS51326">
    <property type="entry name" value="AVIDIN_2"/>
    <property type="match status" value="1"/>
</dbReference>
<dbReference type="GO" id="GO:0009374">
    <property type="term" value="F:biotin binding"/>
    <property type="evidence" value="ECO:0007669"/>
    <property type="project" value="InterPro"/>
</dbReference>
<keyword evidence="2" id="KW-0964">Secreted</keyword>
<organism evidence="4 5">
    <name type="scientific">Cochlearius cochlearius</name>
    <name type="common">Boat-billed heron</name>
    <dbReference type="NCBI Taxonomy" id="110676"/>
    <lineage>
        <taxon>Eukaryota</taxon>
        <taxon>Metazoa</taxon>
        <taxon>Chordata</taxon>
        <taxon>Craniata</taxon>
        <taxon>Vertebrata</taxon>
        <taxon>Euteleostomi</taxon>
        <taxon>Archelosauria</taxon>
        <taxon>Archosauria</taxon>
        <taxon>Dinosauria</taxon>
        <taxon>Saurischia</taxon>
        <taxon>Theropoda</taxon>
        <taxon>Coelurosauria</taxon>
        <taxon>Aves</taxon>
        <taxon>Neognathae</taxon>
        <taxon>Neoaves</taxon>
        <taxon>Aequornithes</taxon>
        <taxon>Pelecaniformes</taxon>
        <taxon>Ardeidae</taxon>
        <taxon>Cochlearius</taxon>
    </lineage>
</organism>
<evidence type="ECO:0000256" key="1">
    <source>
        <dbReference type="ARBA" id="ARBA00004613"/>
    </source>
</evidence>
<dbReference type="InterPro" id="IPR051764">
    <property type="entry name" value="Avidin/Streptavidin-rel"/>
</dbReference>
<feature type="non-terminal residue" evidence="4">
    <location>
        <position position="104"/>
    </location>
</feature>
<dbReference type="PANTHER" id="PTHR34399">
    <property type="entry name" value="AVIDIN-RELATED"/>
    <property type="match status" value="1"/>
</dbReference>
<name>A0A7K8PJP6_COCCO</name>
<keyword evidence="5" id="KW-1185">Reference proteome</keyword>
<dbReference type="InterPro" id="IPR005468">
    <property type="entry name" value="Avidin/str"/>
</dbReference>
<dbReference type="EMBL" id="VWPP01000283">
    <property type="protein sequence ID" value="NXE79322.1"/>
    <property type="molecule type" value="Genomic_DNA"/>
</dbReference>
<dbReference type="InterPro" id="IPR036896">
    <property type="entry name" value="Avidin-like_sf"/>
</dbReference>
<comment type="subcellular location">
    <subcellularLocation>
        <location evidence="1">Secreted</location>
    </subcellularLocation>
</comment>
<dbReference type="Gene3D" id="2.40.128.30">
    <property type="entry name" value="Avidin-like"/>
    <property type="match status" value="1"/>
</dbReference>
<accession>A0A7K8PJP6</accession>
<dbReference type="Proteomes" id="UP000525205">
    <property type="component" value="Unassembled WGS sequence"/>
</dbReference>
<dbReference type="AlphaFoldDB" id="A0A7K8PJP6"/>
<keyword evidence="3" id="KW-0732">Signal</keyword>
<evidence type="ECO:0000313" key="4">
    <source>
        <dbReference type="EMBL" id="NXE79322.1"/>
    </source>
</evidence>
<dbReference type="SUPFAM" id="SSF50876">
    <property type="entry name" value="Avidin/streptavidin"/>
    <property type="match status" value="1"/>
</dbReference>